<protein>
    <submittedName>
        <fullName evidence="4">Alpha-amylase</fullName>
    </submittedName>
</protein>
<dbReference type="InterPro" id="IPR006047">
    <property type="entry name" value="GH13_cat_dom"/>
</dbReference>
<keyword evidence="5" id="KW-1185">Reference proteome</keyword>
<dbReference type="Gene3D" id="3.20.20.80">
    <property type="entry name" value="Glycosidases"/>
    <property type="match status" value="1"/>
</dbReference>
<dbReference type="EMBL" id="JNVU01000048">
    <property type="protein sequence ID" value="KEI43093.1"/>
    <property type="molecule type" value="Genomic_DNA"/>
</dbReference>
<dbReference type="OrthoDB" id="9043248at2"/>
<reference evidence="4 5" key="1">
    <citation type="submission" date="2014-06" db="EMBL/GenBank/DDBJ databases">
        <title>Saccharopolyspora rectivirgula DSM-43113 Genome sequencing.</title>
        <authorList>
            <person name="Barrera C."/>
            <person name="Millon L."/>
            <person name="Rognon B."/>
            <person name="Zaugg C."/>
            <person name="Monod M."/>
        </authorList>
    </citation>
    <scope>NUCLEOTIDE SEQUENCE [LARGE SCALE GENOMIC DNA]</scope>
    <source>
        <strain evidence="4 5">DSM 43113</strain>
    </source>
</reference>
<name>A0A073ATF2_9PSEU</name>
<evidence type="ECO:0000313" key="5">
    <source>
        <dbReference type="Proteomes" id="UP000031419"/>
    </source>
</evidence>
<dbReference type="CDD" id="cd11332">
    <property type="entry name" value="AmyAc_OligoGlu_TS"/>
    <property type="match status" value="1"/>
</dbReference>
<gene>
    <name evidence="4" type="ORF">GU90_18380</name>
</gene>
<dbReference type="SUPFAM" id="SSF51445">
    <property type="entry name" value="(Trans)glycosidases"/>
    <property type="match status" value="1"/>
</dbReference>
<keyword evidence="2" id="KW-0325">Glycoprotein</keyword>
<dbReference type="PANTHER" id="PTHR10357:SF179">
    <property type="entry name" value="NEUTRAL AND BASIC AMINO ACID TRANSPORT PROTEIN RBAT"/>
    <property type="match status" value="1"/>
</dbReference>
<dbReference type="GO" id="GO:0004556">
    <property type="term" value="F:alpha-amylase activity"/>
    <property type="evidence" value="ECO:0007669"/>
    <property type="project" value="TreeGrafter"/>
</dbReference>
<dbReference type="GO" id="GO:0009313">
    <property type="term" value="P:oligosaccharide catabolic process"/>
    <property type="evidence" value="ECO:0007669"/>
    <property type="project" value="TreeGrafter"/>
</dbReference>
<evidence type="ECO:0000313" key="4">
    <source>
        <dbReference type="EMBL" id="KEI43093.1"/>
    </source>
</evidence>
<evidence type="ECO:0000256" key="1">
    <source>
        <dbReference type="ARBA" id="ARBA00008061"/>
    </source>
</evidence>
<dbReference type="RefSeq" id="WP_029720906.1">
    <property type="nucleotide sequence ID" value="NZ_JNVU01000048.1"/>
</dbReference>
<proteinExistence type="inferred from homology"/>
<evidence type="ECO:0000259" key="3">
    <source>
        <dbReference type="SMART" id="SM00642"/>
    </source>
</evidence>
<dbReference type="Proteomes" id="UP000031419">
    <property type="component" value="Unassembled WGS sequence"/>
</dbReference>
<sequence>MCWWRDAVVYQVYPRSFADSNADGVGDLAGVLSRLDHLCWLGVDALWLCPFYPSPWVDGGYDVTDHRQVHPRLGTLEDFDRLVAAAHRRGLRVLVDIVPNHTSDEHPWFREALRAGPGSPQRQRYIFRHGRGPGGRLPPNNWESRFGGPAWTRVPDGQWYLHLFAPQQPDLNWHHPQVREEFREVLRFWGRRGVDGFRIDSAAALVKDPRLPDVVGGAECEGLDDFAANPDHPFLDRPEVHEIYRDWNRVFAEFSPPLMAVGETWVGKDRRAAYLREGELQQVFNFEFPRVRWHAGEYRRVIEETVGTAWSVGAAPTWMLGSHDAMRQVSLLGLPPEVNPTVWLAENGQRPPADLRTGTRRARAAALLELALPGSVYLYQGEELGLPEVTGLAEQVLTDPVHRHRGHKDKGRDGCRVPLPWARHGPSCGFSAVAGWLPQPPGWGRYAVSVQRDDPGSTLRLYRAALRLRREFTGAGFAWSEECDRGDVVAFRRDRVLVVVNTGRVAVPLPAGEVVLASQPLGGGCLPPDAAVWLRLS</sequence>
<dbReference type="Gene3D" id="3.90.400.10">
    <property type="entry name" value="Oligo-1,6-glucosidase, Domain 2"/>
    <property type="match status" value="1"/>
</dbReference>
<dbReference type="STRING" id="28042.GU90_18380"/>
<comment type="similarity">
    <text evidence="1">Belongs to the glycosyl hydrolase 13 family.</text>
</comment>
<dbReference type="Pfam" id="PF00128">
    <property type="entry name" value="Alpha-amylase"/>
    <property type="match status" value="1"/>
</dbReference>
<dbReference type="InterPro" id="IPR017853">
    <property type="entry name" value="GH"/>
</dbReference>
<dbReference type="PANTHER" id="PTHR10357">
    <property type="entry name" value="ALPHA-AMYLASE FAMILY MEMBER"/>
    <property type="match status" value="1"/>
</dbReference>
<dbReference type="FunFam" id="3.90.400.10:FF:000001">
    <property type="entry name" value="Maltase A3, isoform A"/>
    <property type="match status" value="1"/>
</dbReference>
<dbReference type="eggNOG" id="COG0366">
    <property type="taxonomic scope" value="Bacteria"/>
</dbReference>
<comment type="caution">
    <text evidence="4">The sequence shown here is derived from an EMBL/GenBank/DDBJ whole genome shotgun (WGS) entry which is preliminary data.</text>
</comment>
<organism evidence="4 5">
    <name type="scientific">Saccharopolyspora rectivirgula</name>
    <dbReference type="NCBI Taxonomy" id="28042"/>
    <lineage>
        <taxon>Bacteria</taxon>
        <taxon>Bacillati</taxon>
        <taxon>Actinomycetota</taxon>
        <taxon>Actinomycetes</taxon>
        <taxon>Pseudonocardiales</taxon>
        <taxon>Pseudonocardiaceae</taxon>
        <taxon>Saccharopolyspora</taxon>
    </lineage>
</organism>
<dbReference type="AlphaFoldDB" id="A0A073ATF2"/>
<accession>A0A073ATF2</accession>
<dbReference type="SMART" id="SM00642">
    <property type="entry name" value="Aamy"/>
    <property type="match status" value="1"/>
</dbReference>
<feature type="domain" description="Glycosyl hydrolase family 13 catalytic" evidence="3">
    <location>
        <begin position="11"/>
        <end position="416"/>
    </location>
</feature>
<evidence type="ECO:0000256" key="2">
    <source>
        <dbReference type="ARBA" id="ARBA00023180"/>
    </source>
</evidence>
<dbReference type="InterPro" id="IPR045857">
    <property type="entry name" value="O16G_dom_2"/>
</dbReference>